<name>A0A1L8CNH2_9PROT</name>
<dbReference type="InterPro" id="IPR036737">
    <property type="entry name" value="OmpA-like_sf"/>
</dbReference>
<protein>
    <submittedName>
        <fullName evidence="11">Chemotaxis protein MotB</fullName>
    </submittedName>
</protein>
<comment type="caution">
    <text evidence="11">The sequence shown here is derived from an EMBL/GenBank/DDBJ whole genome shotgun (WGS) entry which is preliminary data.</text>
</comment>
<comment type="subcellular location">
    <subcellularLocation>
        <location evidence="1">Cell membrane</location>
        <topology evidence="1">Single-pass membrane protein</topology>
    </subcellularLocation>
</comment>
<organism evidence="11 12">
    <name type="scientific">Mariprofundus micogutta</name>
    <dbReference type="NCBI Taxonomy" id="1921010"/>
    <lineage>
        <taxon>Bacteria</taxon>
        <taxon>Pseudomonadati</taxon>
        <taxon>Pseudomonadota</taxon>
        <taxon>Candidatius Mariprofundia</taxon>
        <taxon>Mariprofundales</taxon>
        <taxon>Mariprofundaceae</taxon>
        <taxon>Mariprofundus</taxon>
    </lineage>
</organism>
<feature type="compositionally biased region" description="Polar residues" evidence="8">
    <location>
        <begin position="81"/>
        <end position="112"/>
    </location>
</feature>
<dbReference type="EMBL" id="BDFD01000010">
    <property type="protein sequence ID" value="GAV20379.1"/>
    <property type="molecule type" value="Genomic_DNA"/>
</dbReference>
<evidence type="ECO:0000259" key="10">
    <source>
        <dbReference type="PROSITE" id="PS51123"/>
    </source>
</evidence>
<dbReference type="PANTHER" id="PTHR30329">
    <property type="entry name" value="STATOR ELEMENT OF FLAGELLAR MOTOR COMPLEX"/>
    <property type="match status" value="1"/>
</dbReference>
<feature type="domain" description="OmpA-like" evidence="10">
    <location>
        <begin position="133"/>
        <end position="253"/>
    </location>
</feature>
<evidence type="ECO:0000256" key="7">
    <source>
        <dbReference type="PROSITE-ProRule" id="PRU00473"/>
    </source>
</evidence>
<accession>A0A1L8CNH2</accession>
<dbReference type="PANTHER" id="PTHR30329:SF21">
    <property type="entry name" value="LIPOPROTEIN YIAD-RELATED"/>
    <property type="match status" value="1"/>
</dbReference>
<keyword evidence="4 9" id="KW-0812">Transmembrane</keyword>
<keyword evidence="12" id="KW-1185">Reference proteome</keyword>
<dbReference type="InterPro" id="IPR025713">
    <property type="entry name" value="MotB-like_N_dom"/>
</dbReference>
<dbReference type="InterPro" id="IPR050330">
    <property type="entry name" value="Bact_OuterMem_StrucFunc"/>
</dbReference>
<evidence type="ECO:0000313" key="12">
    <source>
        <dbReference type="Proteomes" id="UP000231632"/>
    </source>
</evidence>
<feature type="transmembrane region" description="Helical" evidence="9">
    <location>
        <begin position="50"/>
        <end position="70"/>
    </location>
</feature>
<dbReference type="CDD" id="cd07185">
    <property type="entry name" value="OmpA_C-like"/>
    <property type="match status" value="1"/>
</dbReference>
<evidence type="ECO:0000256" key="2">
    <source>
        <dbReference type="ARBA" id="ARBA00008914"/>
    </source>
</evidence>
<evidence type="ECO:0000256" key="8">
    <source>
        <dbReference type="SAM" id="MobiDB-lite"/>
    </source>
</evidence>
<dbReference type="PROSITE" id="PS51123">
    <property type="entry name" value="OMPA_2"/>
    <property type="match status" value="1"/>
</dbReference>
<evidence type="ECO:0000256" key="5">
    <source>
        <dbReference type="ARBA" id="ARBA00022989"/>
    </source>
</evidence>
<gene>
    <name evidence="11" type="ORF">MMIC_P1344</name>
</gene>
<dbReference type="Proteomes" id="UP000231632">
    <property type="component" value="Unassembled WGS sequence"/>
</dbReference>
<dbReference type="Pfam" id="PF13677">
    <property type="entry name" value="MotB_plug"/>
    <property type="match status" value="1"/>
</dbReference>
<evidence type="ECO:0000256" key="4">
    <source>
        <dbReference type="ARBA" id="ARBA00022692"/>
    </source>
</evidence>
<dbReference type="InterPro" id="IPR006665">
    <property type="entry name" value="OmpA-like"/>
</dbReference>
<dbReference type="Pfam" id="PF00691">
    <property type="entry name" value="OmpA"/>
    <property type="match status" value="1"/>
</dbReference>
<evidence type="ECO:0000313" key="11">
    <source>
        <dbReference type="EMBL" id="GAV20379.1"/>
    </source>
</evidence>
<keyword evidence="5 9" id="KW-1133">Transmembrane helix</keyword>
<dbReference type="OrthoDB" id="5291291at2"/>
<sequence>MNVADEKSGGFTPHSSMESVRSNIMADPDSGMHDEQTDEITQNVAHDGWMVAYLDLMTLLLALFIIMGAVSHAKAGLKMQAPTSPQKTATEGSPVSDNATVKRQGQRQGTENSVKRILGSNSLGGVMDYKLSPGQIRLQMHASMLFGAAGTELSDKAMHTLKNIALVLHNYRGKVEVAGHTDNIPLKRGRFKSNWELSSARASAVVIALINLGIPPERLHATGYSDTMPLASNATPEGRAKNRRVEFIVEMGPEFLYER</sequence>
<proteinExistence type="inferred from homology"/>
<evidence type="ECO:0000256" key="3">
    <source>
        <dbReference type="ARBA" id="ARBA00022475"/>
    </source>
</evidence>
<keyword evidence="3" id="KW-1003">Cell membrane</keyword>
<dbReference type="STRING" id="1921010.MMIC_P1344"/>
<keyword evidence="6 7" id="KW-0472">Membrane</keyword>
<evidence type="ECO:0000256" key="9">
    <source>
        <dbReference type="SAM" id="Phobius"/>
    </source>
</evidence>
<dbReference type="GO" id="GO:0005886">
    <property type="term" value="C:plasma membrane"/>
    <property type="evidence" value="ECO:0007669"/>
    <property type="project" value="UniProtKB-SubCell"/>
</dbReference>
<dbReference type="PRINTS" id="PR01023">
    <property type="entry name" value="NAFLGMOTY"/>
</dbReference>
<comment type="similarity">
    <text evidence="2">Belongs to the MotB family.</text>
</comment>
<dbReference type="Gene3D" id="3.30.1330.60">
    <property type="entry name" value="OmpA-like domain"/>
    <property type="match status" value="1"/>
</dbReference>
<evidence type="ECO:0000256" key="6">
    <source>
        <dbReference type="ARBA" id="ARBA00023136"/>
    </source>
</evidence>
<evidence type="ECO:0000256" key="1">
    <source>
        <dbReference type="ARBA" id="ARBA00004162"/>
    </source>
</evidence>
<dbReference type="AlphaFoldDB" id="A0A1L8CNH2"/>
<feature type="region of interest" description="Disordered" evidence="8">
    <location>
        <begin position="81"/>
        <end position="113"/>
    </location>
</feature>
<dbReference type="SUPFAM" id="SSF103088">
    <property type="entry name" value="OmpA-like"/>
    <property type="match status" value="1"/>
</dbReference>
<dbReference type="RefSeq" id="WP_072659700.1">
    <property type="nucleotide sequence ID" value="NZ_BDFD01000010.1"/>
</dbReference>
<reference evidence="11 12" key="1">
    <citation type="journal article" date="2017" name="Arch. Microbiol.">
        <title>Mariprofundus micogutta sp. nov., a novel iron-oxidizing zetaproteobacterium isolated from a deep-sea hydrothermal field at the Bayonnaise knoll of the Izu-Ogasawara arc, and a description of Mariprofundales ord. nov. and Zetaproteobacteria classis nov.</title>
        <authorList>
            <person name="Makita H."/>
            <person name="Tanaka E."/>
            <person name="Mitsunobu S."/>
            <person name="Miyazaki M."/>
            <person name="Nunoura T."/>
            <person name="Uematsu K."/>
            <person name="Takaki Y."/>
            <person name="Nishi S."/>
            <person name="Shimamura S."/>
            <person name="Takai K."/>
        </authorList>
    </citation>
    <scope>NUCLEOTIDE SEQUENCE [LARGE SCALE GENOMIC DNA]</scope>
    <source>
        <strain evidence="11 12">ET2</strain>
    </source>
</reference>